<dbReference type="InterPro" id="IPR000477">
    <property type="entry name" value="RT_dom"/>
</dbReference>
<dbReference type="Pfam" id="PF00078">
    <property type="entry name" value="RVT_1"/>
    <property type="match status" value="1"/>
</dbReference>
<dbReference type="AlphaFoldDB" id="A0A6P8EZC6"/>
<name>A0A6P8EZC6_CLUHA</name>
<reference evidence="5" key="1">
    <citation type="submission" date="2025-08" db="UniProtKB">
        <authorList>
            <consortium name="RefSeq"/>
        </authorList>
    </citation>
    <scope>IDENTIFICATION</scope>
</reference>
<evidence type="ECO:0000256" key="2">
    <source>
        <dbReference type="SAM" id="MobiDB-lite"/>
    </source>
</evidence>
<organism evidence="4 5">
    <name type="scientific">Clupea harengus</name>
    <name type="common">Atlantic herring</name>
    <dbReference type="NCBI Taxonomy" id="7950"/>
    <lineage>
        <taxon>Eukaryota</taxon>
        <taxon>Metazoa</taxon>
        <taxon>Chordata</taxon>
        <taxon>Craniata</taxon>
        <taxon>Vertebrata</taxon>
        <taxon>Euteleostomi</taxon>
        <taxon>Actinopterygii</taxon>
        <taxon>Neopterygii</taxon>
        <taxon>Teleostei</taxon>
        <taxon>Clupei</taxon>
        <taxon>Clupeiformes</taxon>
        <taxon>Clupeoidei</taxon>
        <taxon>Clupeidae</taxon>
        <taxon>Clupea</taxon>
    </lineage>
</organism>
<proteinExistence type="predicted"/>
<feature type="region of interest" description="Disordered" evidence="2">
    <location>
        <begin position="98"/>
        <end position="145"/>
    </location>
</feature>
<dbReference type="CDD" id="cd01650">
    <property type="entry name" value="RT_nLTR_like"/>
    <property type="match status" value="1"/>
</dbReference>
<accession>A0A6P8EZC6</accession>
<gene>
    <name evidence="5" type="primary">LOC105893089</name>
</gene>
<feature type="region of interest" description="Disordered" evidence="2">
    <location>
        <begin position="1"/>
        <end position="30"/>
    </location>
</feature>
<dbReference type="KEGG" id="char:105893089"/>
<keyword evidence="4" id="KW-1185">Reference proteome</keyword>
<evidence type="ECO:0000259" key="3">
    <source>
        <dbReference type="PROSITE" id="PS50878"/>
    </source>
</evidence>
<evidence type="ECO:0000256" key="1">
    <source>
        <dbReference type="SAM" id="Coils"/>
    </source>
</evidence>
<evidence type="ECO:0000313" key="4">
    <source>
        <dbReference type="Proteomes" id="UP000515152"/>
    </source>
</evidence>
<dbReference type="Proteomes" id="UP000515152">
    <property type="component" value="Chromosome 22"/>
</dbReference>
<dbReference type="GeneID" id="105893089"/>
<dbReference type="PROSITE" id="PS50878">
    <property type="entry name" value="RT_POL"/>
    <property type="match status" value="1"/>
</dbReference>
<evidence type="ECO:0000313" key="5">
    <source>
        <dbReference type="RefSeq" id="XP_031416227.1"/>
    </source>
</evidence>
<feature type="compositionally biased region" description="Polar residues" evidence="2">
    <location>
        <begin position="98"/>
        <end position="117"/>
    </location>
</feature>
<dbReference type="OrthoDB" id="447743at2759"/>
<keyword evidence="1" id="KW-0175">Coiled coil</keyword>
<dbReference type="PANTHER" id="PTHR19446">
    <property type="entry name" value="REVERSE TRANSCRIPTASES"/>
    <property type="match status" value="1"/>
</dbReference>
<dbReference type="RefSeq" id="XP_031416227.1">
    <property type="nucleotide sequence ID" value="XM_031560367.2"/>
</dbReference>
<feature type="compositionally biased region" description="Basic and acidic residues" evidence="2">
    <location>
        <begin position="1"/>
        <end position="11"/>
    </location>
</feature>
<protein>
    <submittedName>
        <fullName evidence="5">Uncharacterized protein LOC105893089</fullName>
    </submittedName>
</protein>
<feature type="domain" description="Reverse transcriptase" evidence="3">
    <location>
        <begin position="392"/>
        <end position="674"/>
    </location>
</feature>
<feature type="coiled-coil region" evidence="1">
    <location>
        <begin position="217"/>
        <end position="244"/>
    </location>
</feature>
<sequence>MATKNYKEKIPLESARAGAEDDSSADNPVIDIGTEQTTSLMISIPDTATATAGHKLQSCTCGWEKVTSTRGLKIHQGKKGCLKKGQQGSRIDSYFLRSRSSQSTEVQQRGQNHSLQDINIPVPEEDEPCTGNQPEPSPARPAVEKKIQGRRPLIKWPKSCEKALWMEVNTDLCNILEGLKGTTRKKLEKMGDLIYTYGSERFGAVERKRSEPTIPTKSRRQKEIDRLVRERRQLKKQWRKATEEEKEGINVLQEAIRSRLVTLRRAENLVKKRRRKEQTRSRFYKDPFKFVKSLFTAEKSGSLSVSKADLEKHLEKSCTDAKRHEEVILPSDMPPINPPEHQLDISPPRWSEVEKTVRRARAASAPGPNGVPYRLYKNAPDALRFLWKLMRVVWQKKEIPTSWQRAGGILIPKEKDSSEIGQFRQISLLNVEGKIFFSVVAHRLAGYLQRNHLIDTSIQKAGISGFSGCLEHASTIWHQIKVAKTEGTDLHVVFLDLANAFGSVPHNLLWTAFDFFRVPVALTSLVKAYFQDVQVCLSTAEYTTAWQHLEVGIMAGCTISPLAFTMAMEMIIRASRWVVGGQLIRPGLRLPPVRAYMDDLTTLTTTKACTVRLLKKLQDNIELARMKIKPSKSRSISIVKGKLSDQRFLIGDEPIPTVSEKPVKSLGRWYDASLKDKEQVDQLRKDVASGLENINRTALPGKLKLWCMQFGLLPRLLWPLTMYEVPISKVEKLERLVSSYARKWLGLPRCLSSIGLYGKGVLELPISSLAEEYKCAKVRLEMMLLDSSDPFVAQAAPILATGRKWTPLEATKQAKAALKHRDIVGRVQHGRSGLGAGASTPAWNKATPFQRRKLVVQEVRQQEEAARCAKAVSQAKQGQWMTWEGVEKRKISWQELWEMEAFKASFTIRAAYDVLPSPKNLSQWYGEDPTCSLCPTPATLKHILVGCKTGLTQGRYTWRHNQVLQCLAAVMESRRMSVNALPPPSRRPATTFVREGGGQATLTTTRPETGQLGGARDWKMLADLGQKLRFPAEIATSNLRPDLVLWSASLKQVYIVELTVPWESAVEEAYERKKLRYADLAADAQQRGWKAKVCPVEVGCRGFVATSTSRLLREMGVRGKAHRQAVKDLSRAAEKGSQWLWIKRKDSAWAVG</sequence>
<dbReference type="InterPro" id="IPR043502">
    <property type="entry name" value="DNA/RNA_pol_sf"/>
</dbReference>
<dbReference type="SUPFAM" id="SSF56672">
    <property type="entry name" value="DNA/RNA polymerases"/>
    <property type="match status" value="1"/>
</dbReference>